<protein>
    <submittedName>
        <fullName evidence="1">1655_t:CDS:1</fullName>
    </submittedName>
</protein>
<comment type="caution">
    <text evidence="1">The sequence shown here is derived from an EMBL/GenBank/DDBJ whole genome shotgun (WGS) entry which is preliminary data.</text>
</comment>
<evidence type="ECO:0000313" key="1">
    <source>
        <dbReference type="EMBL" id="CAG8825321.1"/>
    </source>
</evidence>
<proteinExistence type="predicted"/>
<dbReference type="EMBL" id="CAJVQB010037567">
    <property type="protein sequence ID" value="CAG8825321.1"/>
    <property type="molecule type" value="Genomic_DNA"/>
</dbReference>
<dbReference type="Proteomes" id="UP000789901">
    <property type="component" value="Unassembled WGS sequence"/>
</dbReference>
<organism evidence="1 2">
    <name type="scientific">Gigaspora margarita</name>
    <dbReference type="NCBI Taxonomy" id="4874"/>
    <lineage>
        <taxon>Eukaryota</taxon>
        <taxon>Fungi</taxon>
        <taxon>Fungi incertae sedis</taxon>
        <taxon>Mucoromycota</taxon>
        <taxon>Glomeromycotina</taxon>
        <taxon>Glomeromycetes</taxon>
        <taxon>Diversisporales</taxon>
        <taxon>Gigasporaceae</taxon>
        <taxon>Gigaspora</taxon>
    </lineage>
</organism>
<evidence type="ECO:0000313" key="2">
    <source>
        <dbReference type="Proteomes" id="UP000789901"/>
    </source>
</evidence>
<accession>A0ABN7WBF7</accession>
<name>A0ABN7WBF7_GIGMA</name>
<gene>
    <name evidence="1" type="ORF">GMARGA_LOCUS28813</name>
</gene>
<sequence length="276" mass="32818">KDRLFTNEDYTRLSEYLNNKTYYPALYERRNYTIDMKNHNFHFNPKLNYKNTSLFHCRSNNLSQFLNLPYPNENHFIILLYGDYSASEMENLFYSYMHLVNSTRLNKNRSNQVLMDKNFCIIEIEEIKDEKYKTANIDQAESIKFAKNISEDDINNNKFFEIKKGIISSRNEIKSEDKDPDSETINDVRKAELNFANISSFSILNTSPFESIEAPNKNTNDKNENIGKDKLKEYYDLNLLFNKIRKDILALQKDINNLENFHLREEFGEYYGVLMI</sequence>
<keyword evidence="2" id="KW-1185">Reference proteome</keyword>
<feature type="non-terminal residue" evidence="1">
    <location>
        <position position="1"/>
    </location>
</feature>
<reference evidence="1 2" key="1">
    <citation type="submission" date="2021-06" db="EMBL/GenBank/DDBJ databases">
        <authorList>
            <person name="Kallberg Y."/>
            <person name="Tangrot J."/>
            <person name="Rosling A."/>
        </authorList>
    </citation>
    <scope>NUCLEOTIDE SEQUENCE [LARGE SCALE GENOMIC DNA]</scope>
    <source>
        <strain evidence="1 2">120-4 pot B 10/14</strain>
    </source>
</reference>